<dbReference type="EMBL" id="LIAE01010444">
    <property type="protein sequence ID" value="PAV60904.1"/>
    <property type="molecule type" value="Genomic_DNA"/>
</dbReference>
<dbReference type="Proteomes" id="UP000218231">
    <property type="component" value="Unassembled WGS sequence"/>
</dbReference>
<organism evidence="3 4">
    <name type="scientific">Diploscapter pachys</name>
    <dbReference type="NCBI Taxonomy" id="2018661"/>
    <lineage>
        <taxon>Eukaryota</taxon>
        <taxon>Metazoa</taxon>
        <taxon>Ecdysozoa</taxon>
        <taxon>Nematoda</taxon>
        <taxon>Chromadorea</taxon>
        <taxon>Rhabditida</taxon>
        <taxon>Rhabditina</taxon>
        <taxon>Rhabditomorpha</taxon>
        <taxon>Rhabditoidea</taxon>
        <taxon>Rhabditidae</taxon>
        <taxon>Diploscapter</taxon>
    </lineage>
</organism>
<dbReference type="AlphaFoldDB" id="A0A2A2JH02"/>
<accession>A0A2A2JH02</accession>
<name>A0A2A2JH02_9BILA</name>
<reference evidence="3 4" key="1">
    <citation type="journal article" date="2017" name="Curr. Biol.">
        <title>Genome architecture and evolution of a unichromosomal asexual nematode.</title>
        <authorList>
            <person name="Fradin H."/>
            <person name="Zegar C."/>
            <person name="Gutwein M."/>
            <person name="Lucas J."/>
            <person name="Kovtun M."/>
            <person name="Corcoran D."/>
            <person name="Baugh L.R."/>
            <person name="Kiontke K."/>
            <person name="Gunsalus K."/>
            <person name="Fitch D.H."/>
            <person name="Piano F."/>
        </authorList>
    </citation>
    <scope>NUCLEOTIDE SEQUENCE [LARGE SCALE GENOMIC DNA]</scope>
    <source>
        <strain evidence="3">PF1309</strain>
    </source>
</reference>
<feature type="coiled-coil region" evidence="1">
    <location>
        <begin position="125"/>
        <end position="159"/>
    </location>
</feature>
<protein>
    <submittedName>
        <fullName evidence="3">Uncharacterized protein</fullName>
    </submittedName>
</protein>
<feature type="region of interest" description="Disordered" evidence="2">
    <location>
        <begin position="42"/>
        <end position="70"/>
    </location>
</feature>
<proteinExistence type="predicted"/>
<keyword evidence="4" id="KW-1185">Reference proteome</keyword>
<evidence type="ECO:0000256" key="1">
    <source>
        <dbReference type="SAM" id="Coils"/>
    </source>
</evidence>
<evidence type="ECO:0000313" key="4">
    <source>
        <dbReference type="Proteomes" id="UP000218231"/>
    </source>
</evidence>
<gene>
    <name evidence="3" type="ORF">WR25_17156</name>
</gene>
<dbReference type="OrthoDB" id="10043826at2759"/>
<evidence type="ECO:0000313" key="3">
    <source>
        <dbReference type="EMBL" id="PAV60904.1"/>
    </source>
</evidence>
<comment type="caution">
    <text evidence="3">The sequence shown here is derived from an EMBL/GenBank/DDBJ whole genome shotgun (WGS) entry which is preliminary data.</text>
</comment>
<evidence type="ECO:0000256" key="2">
    <source>
        <dbReference type="SAM" id="MobiDB-lite"/>
    </source>
</evidence>
<sequence>MESRRVGLKTISSNRQNVDRSAHKIGDLVKPDDALLKNAISSPAIDAKSKQPPDSVAVNKENSEQTALSKPIYKDSVAQTVVSIEHNAPTSYHGQDLFVEESTAAYYRALAEKFDRELEAQIDIRMSLCHEMADAEAELRAEEEELQTLKEVLEEMNYEDEAGEKEDESK</sequence>
<keyword evidence="1" id="KW-0175">Coiled coil</keyword>